<sequence>MYLRTAIIDVAPNRRPASPPLRSPRLAEQTDASPRRTCFRLSTSPRRTGRHLSDLLCLTASHRPPPCLVAQVASVPRLATQAVASLNPLVVPPFSSNARTIRSKMATSKRLDLGEGDG</sequence>
<accession>A0A9P0Z8Y0</accession>
<evidence type="ECO:0000313" key="3">
    <source>
        <dbReference type="Proteomes" id="UP001152484"/>
    </source>
</evidence>
<feature type="region of interest" description="Disordered" evidence="1">
    <location>
        <begin position="13"/>
        <end position="48"/>
    </location>
</feature>
<protein>
    <submittedName>
        <fullName evidence="2">Uncharacterized protein</fullName>
    </submittedName>
</protein>
<name>A0A9P0Z8Y0_CUSEU</name>
<dbReference type="Proteomes" id="UP001152484">
    <property type="component" value="Unassembled WGS sequence"/>
</dbReference>
<dbReference type="AlphaFoldDB" id="A0A9P0Z8Y0"/>
<organism evidence="2 3">
    <name type="scientific">Cuscuta europaea</name>
    <name type="common">European dodder</name>
    <dbReference type="NCBI Taxonomy" id="41803"/>
    <lineage>
        <taxon>Eukaryota</taxon>
        <taxon>Viridiplantae</taxon>
        <taxon>Streptophyta</taxon>
        <taxon>Embryophyta</taxon>
        <taxon>Tracheophyta</taxon>
        <taxon>Spermatophyta</taxon>
        <taxon>Magnoliopsida</taxon>
        <taxon>eudicotyledons</taxon>
        <taxon>Gunneridae</taxon>
        <taxon>Pentapetalae</taxon>
        <taxon>asterids</taxon>
        <taxon>lamiids</taxon>
        <taxon>Solanales</taxon>
        <taxon>Convolvulaceae</taxon>
        <taxon>Cuscuteae</taxon>
        <taxon>Cuscuta</taxon>
        <taxon>Cuscuta subgen. Cuscuta</taxon>
    </lineage>
</organism>
<gene>
    <name evidence="2" type="ORF">CEURO_LOCUS12609</name>
</gene>
<comment type="caution">
    <text evidence="2">The sequence shown here is derived from an EMBL/GenBank/DDBJ whole genome shotgun (WGS) entry which is preliminary data.</text>
</comment>
<dbReference type="EMBL" id="CAMAPE010000031">
    <property type="protein sequence ID" value="CAH9094149.1"/>
    <property type="molecule type" value="Genomic_DNA"/>
</dbReference>
<proteinExistence type="predicted"/>
<keyword evidence="3" id="KW-1185">Reference proteome</keyword>
<evidence type="ECO:0000256" key="1">
    <source>
        <dbReference type="SAM" id="MobiDB-lite"/>
    </source>
</evidence>
<reference evidence="2" key="1">
    <citation type="submission" date="2022-07" db="EMBL/GenBank/DDBJ databases">
        <authorList>
            <person name="Macas J."/>
            <person name="Novak P."/>
            <person name="Neumann P."/>
        </authorList>
    </citation>
    <scope>NUCLEOTIDE SEQUENCE</scope>
</reference>
<evidence type="ECO:0000313" key="2">
    <source>
        <dbReference type="EMBL" id="CAH9094149.1"/>
    </source>
</evidence>